<comment type="caution">
    <text evidence="1">The sequence shown here is derived from an EMBL/GenBank/DDBJ whole genome shotgun (WGS) entry which is preliminary data.</text>
</comment>
<dbReference type="STRING" id="35608.A0A2U1Q3Z3"/>
<evidence type="ECO:0000313" key="1">
    <source>
        <dbReference type="EMBL" id="PWA92672.1"/>
    </source>
</evidence>
<keyword evidence="2" id="KW-1185">Reference proteome</keyword>
<name>A0A2U1Q3Z3_ARTAN</name>
<dbReference type="AlphaFoldDB" id="A0A2U1Q3Z3"/>
<evidence type="ECO:0000313" key="2">
    <source>
        <dbReference type="Proteomes" id="UP000245207"/>
    </source>
</evidence>
<sequence length="167" mass="19424">MSIVTGSRIFVLVMRYVLPGHIKGRSASTKQILETVNLRSELKVMKESHIKLQEETNATNEKEDYLLEEMKKMSQLLQQFKKRGQPESYSVFIDKKEVLNGKSIKGVLENFSKDEVRKMREKVIEYIPRIVYAKPHEGLQGMKDAFDFAVEGVLNRVKEQEKVGFKW</sequence>
<dbReference type="OrthoDB" id="1924787at2759"/>
<accession>A0A2U1Q3Z3</accession>
<organism evidence="1 2">
    <name type="scientific">Artemisia annua</name>
    <name type="common">Sweet wormwood</name>
    <dbReference type="NCBI Taxonomy" id="35608"/>
    <lineage>
        <taxon>Eukaryota</taxon>
        <taxon>Viridiplantae</taxon>
        <taxon>Streptophyta</taxon>
        <taxon>Embryophyta</taxon>
        <taxon>Tracheophyta</taxon>
        <taxon>Spermatophyta</taxon>
        <taxon>Magnoliopsida</taxon>
        <taxon>eudicotyledons</taxon>
        <taxon>Gunneridae</taxon>
        <taxon>Pentapetalae</taxon>
        <taxon>asterids</taxon>
        <taxon>campanulids</taxon>
        <taxon>Asterales</taxon>
        <taxon>Asteraceae</taxon>
        <taxon>Asteroideae</taxon>
        <taxon>Anthemideae</taxon>
        <taxon>Artemisiinae</taxon>
        <taxon>Artemisia</taxon>
    </lineage>
</organism>
<proteinExistence type="predicted"/>
<protein>
    <submittedName>
        <fullName evidence="1">Exostosin-like protein</fullName>
    </submittedName>
</protein>
<dbReference type="Proteomes" id="UP000245207">
    <property type="component" value="Unassembled WGS sequence"/>
</dbReference>
<reference evidence="1 2" key="1">
    <citation type="journal article" date="2018" name="Mol. Plant">
        <title>The genome of Artemisia annua provides insight into the evolution of Asteraceae family and artemisinin biosynthesis.</title>
        <authorList>
            <person name="Shen Q."/>
            <person name="Zhang L."/>
            <person name="Liao Z."/>
            <person name="Wang S."/>
            <person name="Yan T."/>
            <person name="Shi P."/>
            <person name="Liu M."/>
            <person name="Fu X."/>
            <person name="Pan Q."/>
            <person name="Wang Y."/>
            <person name="Lv Z."/>
            <person name="Lu X."/>
            <person name="Zhang F."/>
            <person name="Jiang W."/>
            <person name="Ma Y."/>
            <person name="Chen M."/>
            <person name="Hao X."/>
            <person name="Li L."/>
            <person name="Tang Y."/>
            <person name="Lv G."/>
            <person name="Zhou Y."/>
            <person name="Sun X."/>
            <person name="Brodelius P.E."/>
            <person name="Rose J.K.C."/>
            <person name="Tang K."/>
        </authorList>
    </citation>
    <scope>NUCLEOTIDE SEQUENCE [LARGE SCALE GENOMIC DNA]</scope>
    <source>
        <strain evidence="2">cv. Huhao1</strain>
        <tissue evidence="1">Leaf</tissue>
    </source>
</reference>
<dbReference type="EMBL" id="PKPP01000445">
    <property type="protein sequence ID" value="PWA92672.1"/>
    <property type="molecule type" value="Genomic_DNA"/>
</dbReference>
<gene>
    <name evidence="1" type="ORF">CTI12_AA052400</name>
</gene>